<organism evidence="2 3">
    <name type="scientific">Pristionchus entomophagus</name>
    <dbReference type="NCBI Taxonomy" id="358040"/>
    <lineage>
        <taxon>Eukaryota</taxon>
        <taxon>Metazoa</taxon>
        <taxon>Ecdysozoa</taxon>
        <taxon>Nematoda</taxon>
        <taxon>Chromadorea</taxon>
        <taxon>Rhabditida</taxon>
        <taxon>Rhabditina</taxon>
        <taxon>Diplogasteromorpha</taxon>
        <taxon>Diplogasteroidea</taxon>
        <taxon>Neodiplogasteridae</taxon>
        <taxon>Pristionchus</taxon>
    </lineage>
</organism>
<evidence type="ECO:0000313" key="2">
    <source>
        <dbReference type="EMBL" id="GMS99504.1"/>
    </source>
</evidence>
<name>A0AAV5TZZ7_9BILA</name>
<feature type="region of interest" description="Disordered" evidence="1">
    <location>
        <begin position="137"/>
        <end position="196"/>
    </location>
</feature>
<dbReference type="Proteomes" id="UP001432027">
    <property type="component" value="Unassembled WGS sequence"/>
</dbReference>
<dbReference type="AlphaFoldDB" id="A0AAV5TZZ7"/>
<feature type="compositionally biased region" description="Basic and acidic residues" evidence="1">
    <location>
        <begin position="309"/>
        <end position="318"/>
    </location>
</feature>
<evidence type="ECO:0000313" key="3">
    <source>
        <dbReference type="Proteomes" id="UP001432027"/>
    </source>
</evidence>
<accession>A0AAV5TZZ7</accession>
<feature type="non-terminal residue" evidence="2">
    <location>
        <position position="372"/>
    </location>
</feature>
<protein>
    <recommendedName>
        <fullName evidence="4">SPK domain-containing protein</fullName>
    </recommendedName>
</protein>
<feature type="region of interest" description="Disordered" evidence="1">
    <location>
        <begin position="301"/>
        <end position="330"/>
    </location>
</feature>
<feature type="compositionally biased region" description="Acidic residues" evidence="1">
    <location>
        <begin position="144"/>
        <end position="156"/>
    </location>
</feature>
<comment type="caution">
    <text evidence="2">The sequence shown here is derived from an EMBL/GenBank/DDBJ whole genome shotgun (WGS) entry which is preliminary data.</text>
</comment>
<feature type="region of interest" description="Disordered" evidence="1">
    <location>
        <begin position="244"/>
        <end position="287"/>
    </location>
</feature>
<dbReference type="EMBL" id="BTSX01000005">
    <property type="protein sequence ID" value="GMS99504.1"/>
    <property type="molecule type" value="Genomic_DNA"/>
</dbReference>
<feature type="non-terminal residue" evidence="2">
    <location>
        <position position="1"/>
    </location>
</feature>
<evidence type="ECO:0000256" key="1">
    <source>
        <dbReference type="SAM" id="MobiDB-lite"/>
    </source>
</evidence>
<keyword evidence="3" id="KW-1185">Reference proteome</keyword>
<proteinExistence type="predicted"/>
<sequence>QMTREKYSQSDLRIMVEFLYKACSSKDRKLQRHADVPKGLELWKLMEKEQGRTQQRFGVKCDHSASSMTTKYRKYLHEKMHHVDGVSAEKVLCIYKYVGTELPALERQNILKKFPNYHVVYDRSTGNKRKVISYQLKTRRTRTEEEEEEENDETNETELHVSRASDDDETDSQGSYRPNLNPVMRTPGGTRRIRRPSEPLGTRILNHVTIIRAHDPNENLTDTPMWRRPREPVDVAAIKAAAAAAAPAADPKRSTLQQVQPESAARAAEEEKNSRVTRSTARPERARLDLDESVMVIGEEDESAAAAASKERSGELHVEQTQPVKKKPSPWEKLLENMNRLDEAFMEPLLFDHSADDSIFEPHSPVVAAPRQ</sequence>
<evidence type="ECO:0008006" key="4">
    <source>
        <dbReference type="Google" id="ProtNLM"/>
    </source>
</evidence>
<gene>
    <name evidence="2" type="ORF">PENTCL1PPCAC_21679</name>
</gene>
<reference evidence="2" key="1">
    <citation type="submission" date="2023-10" db="EMBL/GenBank/DDBJ databases">
        <title>Genome assembly of Pristionchus species.</title>
        <authorList>
            <person name="Yoshida K."/>
            <person name="Sommer R.J."/>
        </authorList>
    </citation>
    <scope>NUCLEOTIDE SEQUENCE</scope>
    <source>
        <strain evidence="2">RS0144</strain>
    </source>
</reference>